<dbReference type="InterPro" id="IPR002347">
    <property type="entry name" value="SDR_fam"/>
</dbReference>
<dbReference type="Proteomes" id="UP000321306">
    <property type="component" value="Unassembled WGS sequence"/>
</dbReference>
<comment type="similarity">
    <text evidence="1">Belongs to the short-chain dehydrogenases/reductases (SDR) family.</text>
</comment>
<name>A0A511N5I7_DEIC1</name>
<dbReference type="PANTHER" id="PTHR24320:SF148">
    <property type="entry name" value="NAD(P)-BINDING ROSSMANN-FOLD SUPERFAMILY PROTEIN"/>
    <property type="match status" value="1"/>
</dbReference>
<dbReference type="EMBL" id="BJXB01000018">
    <property type="protein sequence ID" value="GEM48113.1"/>
    <property type="molecule type" value="Genomic_DNA"/>
</dbReference>
<dbReference type="InterPro" id="IPR036291">
    <property type="entry name" value="NAD(P)-bd_dom_sf"/>
</dbReference>
<dbReference type="SUPFAM" id="SSF51735">
    <property type="entry name" value="NAD(P)-binding Rossmann-fold domains"/>
    <property type="match status" value="1"/>
</dbReference>
<dbReference type="RefSeq" id="WP_186816113.1">
    <property type="nucleotide sequence ID" value="NZ_BJXB01000018.1"/>
</dbReference>
<dbReference type="Gene3D" id="3.40.50.720">
    <property type="entry name" value="NAD(P)-binding Rossmann-like Domain"/>
    <property type="match status" value="1"/>
</dbReference>
<reference evidence="4 5" key="1">
    <citation type="submission" date="2019-07" db="EMBL/GenBank/DDBJ databases">
        <title>Whole genome shotgun sequence of Deinococcus cellulosilyticus NBRC 106333.</title>
        <authorList>
            <person name="Hosoyama A."/>
            <person name="Uohara A."/>
            <person name="Ohji S."/>
            <person name="Ichikawa N."/>
        </authorList>
    </citation>
    <scope>NUCLEOTIDE SEQUENCE [LARGE SCALE GENOMIC DNA]</scope>
    <source>
        <strain evidence="4 5">NBRC 106333</strain>
    </source>
</reference>
<gene>
    <name evidence="4" type="ORF">DC3_37480</name>
</gene>
<feature type="domain" description="Ketoreductase" evidence="3">
    <location>
        <begin position="3"/>
        <end position="164"/>
    </location>
</feature>
<dbReference type="PRINTS" id="PR00081">
    <property type="entry name" value="GDHRDH"/>
</dbReference>
<comment type="caution">
    <text evidence="4">The sequence shown here is derived from an EMBL/GenBank/DDBJ whole genome shotgun (WGS) entry which is preliminary data.</text>
</comment>
<evidence type="ECO:0000259" key="3">
    <source>
        <dbReference type="SMART" id="SM00822"/>
    </source>
</evidence>
<dbReference type="GO" id="GO:0016491">
    <property type="term" value="F:oxidoreductase activity"/>
    <property type="evidence" value="ECO:0007669"/>
    <property type="project" value="UniProtKB-KW"/>
</dbReference>
<keyword evidence="5" id="KW-1185">Reference proteome</keyword>
<evidence type="ECO:0000313" key="4">
    <source>
        <dbReference type="EMBL" id="GEM48113.1"/>
    </source>
</evidence>
<dbReference type="SMART" id="SM00822">
    <property type="entry name" value="PKS_KR"/>
    <property type="match status" value="1"/>
</dbReference>
<evidence type="ECO:0000256" key="2">
    <source>
        <dbReference type="ARBA" id="ARBA00023002"/>
    </source>
</evidence>
<organism evidence="4 5">
    <name type="scientific">Deinococcus cellulosilyticus (strain DSM 18568 / NBRC 106333 / KACC 11606 / 5516J-15)</name>
    <dbReference type="NCBI Taxonomy" id="1223518"/>
    <lineage>
        <taxon>Bacteria</taxon>
        <taxon>Thermotogati</taxon>
        <taxon>Deinococcota</taxon>
        <taxon>Deinococci</taxon>
        <taxon>Deinococcales</taxon>
        <taxon>Deinococcaceae</taxon>
        <taxon>Deinococcus</taxon>
    </lineage>
</organism>
<dbReference type="AlphaFoldDB" id="A0A511N5I7"/>
<protein>
    <submittedName>
        <fullName evidence="4">Short-chain dehydrogenase</fullName>
    </submittedName>
</protein>
<keyword evidence="2" id="KW-0560">Oxidoreductase</keyword>
<dbReference type="InterPro" id="IPR057326">
    <property type="entry name" value="KR_dom"/>
</dbReference>
<sequence>MNQTVLITGATGAIGSATARVLARQGCHLILLARNQEKLETVKNQIRQESAQAEVKTFVVDFTDLGALKKTALEIQKDLAELHALIHNAAVFKSTRTLTGDGLETMFAVNHLAPFMLTKVLFETLHQTRGSRILTVTAPSTTRIDFQDPMGERRFNALNAFGATKMANLLFAFKLGRAGVTSHALHPGLVRSDLLREASPFIRIMGSLVSGSPEKTAAAFSEIVLEPRYIQSNGQFWHLKKPIQAPAYARDPQNQDALWDLSLKWINTLEVRSR</sequence>
<proteinExistence type="inferred from homology"/>
<evidence type="ECO:0000256" key="1">
    <source>
        <dbReference type="ARBA" id="ARBA00006484"/>
    </source>
</evidence>
<dbReference type="PANTHER" id="PTHR24320">
    <property type="entry name" value="RETINOL DEHYDROGENASE"/>
    <property type="match status" value="1"/>
</dbReference>
<dbReference type="Pfam" id="PF00106">
    <property type="entry name" value="adh_short"/>
    <property type="match status" value="1"/>
</dbReference>
<accession>A0A511N5I7</accession>
<evidence type="ECO:0000313" key="5">
    <source>
        <dbReference type="Proteomes" id="UP000321306"/>
    </source>
</evidence>